<dbReference type="GO" id="GO:0008270">
    <property type="term" value="F:zinc ion binding"/>
    <property type="evidence" value="ECO:0007669"/>
    <property type="project" value="UniProtKB-KW"/>
</dbReference>
<dbReference type="PROSITE" id="PS00028">
    <property type="entry name" value="ZINC_FINGER_C2H2_1"/>
    <property type="match status" value="2"/>
</dbReference>
<dbReference type="PANTHER" id="PTHR46179">
    <property type="entry name" value="ZINC FINGER PROTEIN"/>
    <property type="match status" value="1"/>
</dbReference>
<accession>A0A167JYC7</accession>
<dbReference type="SUPFAM" id="SSF57667">
    <property type="entry name" value="beta-beta-alpha zinc fingers"/>
    <property type="match status" value="2"/>
</dbReference>
<keyword evidence="2" id="KW-0479">Metal-binding</keyword>
<comment type="subcellular location">
    <subcellularLocation>
        <location evidence="1">Nucleus</location>
    </subcellularLocation>
</comment>
<dbReference type="OrthoDB" id="6077919at2759"/>
<dbReference type="SMART" id="SM00355">
    <property type="entry name" value="ZnF_C2H2"/>
    <property type="match status" value="6"/>
</dbReference>
<dbReference type="EMBL" id="KV417297">
    <property type="protein sequence ID" value="KZO94067.1"/>
    <property type="molecule type" value="Genomic_DNA"/>
</dbReference>
<keyword evidence="11" id="KW-1185">Reference proteome</keyword>
<dbReference type="AlphaFoldDB" id="A0A167JYC7"/>
<protein>
    <recommendedName>
        <fullName evidence="9">C2H2-type domain-containing protein</fullName>
    </recommendedName>
</protein>
<evidence type="ECO:0000256" key="3">
    <source>
        <dbReference type="ARBA" id="ARBA00022771"/>
    </source>
</evidence>
<evidence type="ECO:0000259" key="9">
    <source>
        <dbReference type="PROSITE" id="PS50157"/>
    </source>
</evidence>
<keyword evidence="6" id="KW-0804">Transcription</keyword>
<organism evidence="10 11">
    <name type="scientific">Calocera viscosa (strain TUFC12733)</name>
    <dbReference type="NCBI Taxonomy" id="1330018"/>
    <lineage>
        <taxon>Eukaryota</taxon>
        <taxon>Fungi</taxon>
        <taxon>Dikarya</taxon>
        <taxon>Basidiomycota</taxon>
        <taxon>Agaricomycotina</taxon>
        <taxon>Dacrymycetes</taxon>
        <taxon>Dacrymycetales</taxon>
        <taxon>Dacrymycetaceae</taxon>
        <taxon>Calocera</taxon>
    </lineage>
</organism>
<dbReference type="GO" id="GO:0005634">
    <property type="term" value="C:nucleus"/>
    <property type="evidence" value="ECO:0007669"/>
    <property type="project" value="UniProtKB-SubCell"/>
</dbReference>
<dbReference type="Pfam" id="PF12171">
    <property type="entry name" value="zf-C2H2_jaz"/>
    <property type="match status" value="1"/>
</dbReference>
<dbReference type="Proteomes" id="UP000076738">
    <property type="component" value="Unassembled WGS sequence"/>
</dbReference>
<evidence type="ECO:0000256" key="2">
    <source>
        <dbReference type="ARBA" id="ARBA00022723"/>
    </source>
</evidence>
<evidence type="ECO:0000256" key="1">
    <source>
        <dbReference type="ARBA" id="ARBA00004123"/>
    </source>
</evidence>
<keyword evidence="7" id="KW-0539">Nucleus</keyword>
<dbReference type="PROSITE" id="PS50157">
    <property type="entry name" value="ZINC_FINGER_C2H2_2"/>
    <property type="match status" value="2"/>
</dbReference>
<dbReference type="STRING" id="1330018.A0A167JYC7"/>
<keyword evidence="5" id="KW-0805">Transcription regulation</keyword>
<feature type="domain" description="C2H2-type" evidence="9">
    <location>
        <begin position="58"/>
        <end position="82"/>
    </location>
</feature>
<dbReference type="InterPro" id="IPR022755">
    <property type="entry name" value="Znf_C2H2_jaz"/>
</dbReference>
<keyword evidence="4" id="KW-0862">Zinc</keyword>
<proteinExistence type="predicted"/>
<evidence type="ECO:0000256" key="5">
    <source>
        <dbReference type="ARBA" id="ARBA00023015"/>
    </source>
</evidence>
<dbReference type="PANTHER" id="PTHR46179:SF13">
    <property type="entry name" value="C2H2-TYPE DOMAIN-CONTAINING PROTEIN"/>
    <property type="match status" value="1"/>
</dbReference>
<dbReference type="InterPro" id="IPR013087">
    <property type="entry name" value="Znf_C2H2_type"/>
</dbReference>
<feature type="domain" description="C2H2-type" evidence="9">
    <location>
        <begin position="169"/>
        <end position="198"/>
    </location>
</feature>
<name>A0A167JYC7_CALVF</name>
<dbReference type="GO" id="GO:0006357">
    <property type="term" value="P:regulation of transcription by RNA polymerase II"/>
    <property type="evidence" value="ECO:0007669"/>
    <property type="project" value="TreeGrafter"/>
</dbReference>
<evidence type="ECO:0000256" key="8">
    <source>
        <dbReference type="PROSITE-ProRule" id="PRU00042"/>
    </source>
</evidence>
<evidence type="ECO:0000313" key="11">
    <source>
        <dbReference type="Proteomes" id="UP000076738"/>
    </source>
</evidence>
<dbReference type="Gene3D" id="3.30.160.60">
    <property type="entry name" value="Classic Zinc Finger"/>
    <property type="match status" value="2"/>
</dbReference>
<sequence length="251" mass="28749">MVFIGYHERSCRFCWEDLNDFTDPLDHYKETHFTCALCDAHAFGSGTSLHQHYDACHLYCKPCKRVFATEQNLDAHLRSRIHLPATFKCPMLQCQQYFISPAAVVLHLESGKCASGVTRTIIDRYIVQHDRNNVITNPSRLITGPVGSRQLQPTATYIATERSWNGNGYECYFCHKEFKYLAQLNQHLASPKHTKPEEMIYRCPNRDCNMKKATLSGLCQHIESGSCGVNRFSSVTDAMDQFVSGMRRLRL</sequence>
<gene>
    <name evidence="10" type="ORF">CALVIDRAFT_484868</name>
</gene>
<reference evidence="10 11" key="1">
    <citation type="journal article" date="2016" name="Mol. Biol. Evol.">
        <title>Comparative Genomics of Early-Diverging Mushroom-Forming Fungi Provides Insights into the Origins of Lignocellulose Decay Capabilities.</title>
        <authorList>
            <person name="Nagy L.G."/>
            <person name="Riley R."/>
            <person name="Tritt A."/>
            <person name="Adam C."/>
            <person name="Daum C."/>
            <person name="Floudas D."/>
            <person name="Sun H."/>
            <person name="Yadav J.S."/>
            <person name="Pangilinan J."/>
            <person name="Larsson K.H."/>
            <person name="Matsuura K."/>
            <person name="Barry K."/>
            <person name="Labutti K."/>
            <person name="Kuo R."/>
            <person name="Ohm R.A."/>
            <person name="Bhattacharya S.S."/>
            <person name="Shirouzu T."/>
            <person name="Yoshinaga Y."/>
            <person name="Martin F.M."/>
            <person name="Grigoriev I.V."/>
            <person name="Hibbett D.S."/>
        </authorList>
    </citation>
    <scope>NUCLEOTIDE SEQUENCE [LARGE SCALE GENOMIC DNA]</scope>
    <source>
        <strain evidence="10 11">TUFC12733</strain>
    </source>
</reference>
<evidence type="ECO:0000313" key="10">
    <source>
        <dbReference type="EMBL" id="KZO94067.1"/>
    </source>
</evidence>
<dbReference type="Pfam" id="PF12874">
    <property type="entry name" value="zf-met"/>
    <property type="match status" value="1"/>
</dbReference>
<dbReference type="InterPro" id="IPR051061">
    <property type="entry name" value="Zinc_finger_trans_reg"/>
</dbReference>
<dbReference type="InterPro" id="IPR036236">
    <property type="entry name" value="Znf_C2H2_sf"/>
</dbReference>
<evidence type="ECO:0000256" key="4">
    <source>
        <dbReference type="ARBA" id="ARBA00022833"/>
    </source>
</evidence>
<keyword evidence="3 8" id="KW-0863">Zinc-finger</keyword>
<evidence type="ECO:0000256" key="7">
    <source>
        <dbReference type="ARBA" id="ARBA00023242"/>
    </source>
</evidence>
<evidence type="ECO:0000256" key="6">
    <source>
        <dbReference type="ARBA" id="ARBA00023163"/>
    </source>
</evidence>